<keyword evidence="1" id="KW-0472">Membrane</keyword>
<gene>
    <name evidence="2" type="ORF">UFOPK3774_00512</name>
    <name evidence="3" type="ORF">UFOPK4049_00197</name>
</gene>
<reference evidence="2" key="1">
    <citation type="submission" date="2020-05" db="EMBL/GenBank/DDBJ databases">
        <authorList>
            <person name="Chiriac C."/>
            <person name="Salcher M."/>
            <person name="Ghai R."/>
            <person name="Kavagutti S V."/>
        </authorList>
    </citation>
    <scope>NUCLEOTIDE SEQUENCE</scope>
</reference>
<organism evidence="2">
    <name type="scientific">freshwater metagenome</name>
    <dbReference type="NCBI Taxonomy" id="449393"/>
    <lineage>
        <taxon>unclassified sequences</taxon>
        <taxon>metagenomes</taxon>
        <taxon>ecological metagenomes</taxon>
    </lineage>
</organism>
<dbReference type="EMBL" id="CAFBPB010000013">
    <property type="protein sequence ID" value="CAB4997040.1"/>
    <property type="molecule type" value="Genomic_DNA"/>
</dbReference>
<dbReference type="AlphaFoldDB" id="A0A6J7J861"/>
<protein>
    <submittedName>
        <fullName evidence="2">Unannotated protein</fullName>
    </submittedName>
</protein>
<feature type="transmembrane region" description="Helical" evidence="1">
    <location>
        <begin position="20"/>
        <end position="40"/>
    </location>
</feature>
<evidence type="ECO:0000313" key="3">
    <source>
        <dbReference type="EMBL" id="CAB4997040.1"/>
    </source>
</evidence>
<dbReference type="EMBL" id="CAFBNG010000073">
    <property type="protein sequence ID" value="CAB4938857.1"/>
    <property type="molecule type" value="Genomic_DNA"/>
</dbReference>
<keyword evidence="1" id="KW-1133">Transmembrane helix</keyword>
<proteinExistence type="predicted"/>
<evidence type="ECO:0000313" key="2">
    <source>
        <dbReference type="EMBL" id="CAB4938857.1"/>
    </source>
</evidence>
<sequence length="138" mass="15612">MQRKLVLSEEGSAAVEFSMLAIPLFIPIFIYLNTFASLSYTELTARTLVRQMVRAFAISDSAQSAEENVFKVLKIGGAALGYSPDQIERTRFEISCENQPCWRRGERVKIELRIPSNQEPAGQYLSTVSAEEYVSPWR</sequence>
<name>A0A6J7J861_9ZZZZ</name>
<evidence type="ECO:0000256" key="1">
    <source>
        <dbReference type="SAM" id="Phobius"/>
    </source>
</evidence>
<accession>A0A6J7J861</accession>
<keyword evidence="1" id="KW-0812">Transmembrane</keyword>